<comment type="similarity">
    <text evidence="2 9">Belongs to the V-ATPase 116 kDa subunit family.</text>
</comment>
<dbReference type="Pfam" id="PF01496">
    <property type="entry name" value="V_ATPase_I"/>
    <property type="match status" value="1"/>
</dbReference>
<dbReference type="InterPro" id="IPR002490">
    <property type="entry name" value="V-ATPase_116kDa_su"/>
</dbReference>
<keyword evidence="3 9" id="KW-0813">Transport</keyword>
<dbReference type="STRING" id="1169540.A0A0G4GDJ0"/>
<feature type="region of interest" description="Disordered" evidence="11">
    <location>
        <begin position="705"/>
        <end position="727"/>
    </location>
</feature>
<keyword evidence="10" id="KW-0175">Coiled coil</keyword>
<dbReference type="GO" id="GO:0051117">
    <property type="term" value="F:ATPase binding"/>
    <property type="evidence" value="ECO:0007669"/>
    <property type="project" value="TreeGrafter"/>
</dbReference>
<dbReference type="PIRSF" id="PIRSF001293">
    <property type="entry name" value="ATP6V0A1"/>
    <property type="match status" value="1"/>
</dbReference>
<keyword evidence="5 9" id="KW-0375">Hydrogen ion transport</keyword>
<name>A0A0G4GDJ0_VITBC</name>
<feature type="transmembrane region" description="Helical" evidence="9">
    <location>
        <begin position="433"/>
        <end position="453"/>
    </location>
</feature>
<evidence type="ECO:0000313" key="13">
    <source>
        <dbReference type="Proteomes" id="UP000041254"/>
    </source>
</evidence>
<protein>
    <recommendedName>
        <fullName evidence="9">V-type proton ATPase subunit a</fullName>
    </recommendedName>
</protein>
<reference evidence="12 13" key="1">
    <citation type="submission" date="2014-11" db="EMBL/GenBank/DDBJ databases">
        <authorList>
            <person name="Zhu J."/>
            <person name="Qi W."/>
            <person name="Song R."/>
        </authorList>
    </citation>
    <scope>NUCLEOTIDE SEQUENCE [LARGE SCALE GENOMIC DNA]</scope>
</reference>
<dbReference type="FunCoup" id="A0A0G4GDJ0">
    <property type="interactions" value="80"/>
</dbReference>
<accession>A0A0G4GDJ0</accession>
<feature type="transmembrane region" description="Helical" evidence="9">
    <location>
        <begin position="563"/>
        <end position="581"/>
    </location>
</feature>
<keyword evidence="13" id="KW-1185">Reference proteome</keyword>
<feature type="compositionally biased region" description="Acidic residues" evidence="11">
    <location>
        <begin position="710"/>
        <end position="727"/>
    </location>
</feature>
<keyword evidence="4 9" id="KW-0812">Transmembrane</keyword>
<dbReference type="PANTHER" id="PTHR11629">
    <property type="entry name" value="VACUOLAR PROTON ATPASES"/>
    <property type="match status" value="1"/>
</dbReference>
<dbReference type="GO" id="GO:0046961">
    <property type="term" value="F:proton-transporting ATPase activity, rotational mechanism"/>
    <property type="evidence" value="ECO:0007669"/>
    <property type="project" value="InterPro"/>
</dbReference>
<dbReference type="Proteomes" id="UP000041254">
    <property type="component" value="Unassembled WGS sequence"/>
</dbReference>
<evidence type="ECO:0000256" key="1">
    <source>
        <dbReference type="ARBA" id="ARBA00004141"/>
    </source>
</evidence>
<evidence type="ECO:0000256" key="3">
    <source>
        <dbReference type="ARBA" id="ARBA00022448"/>
    </source>
</evidence>
<evidence type="ECO:0000256" key="9">
    <source>
        <dbReference type="RuleBase" id="RU361189"/>
    </source>
</evidence>
<feature type="coiled-coil region" evidence="10">
    <location>
        <begin position="33"/>
        <end position="106"/>
    </location>
</feature>
<dbReference type="AlphaFoldDB" id="A0A0G4GDJ0"/>
<comment type="function">
    <text evidence="9">Essential component of the vacuolar proton pump (V-ATPase), a multimeric enzyme that catalyzes the translocation of protons across the membranes. Required for assembly and activity of the V-ATPase.</text>
</comment>
<dbReference type="PANTHER" id="PTHR11629:SF63">
    <property type="entry name" value="V-TYPE PROTON ATPASE SUBUNIT A"/>
    <property type="match status" value="1"/>
</dbReference>
<feature type="transmembrane region" description="Helical" evidence="9">
    <location>
        <begin position="673"/>
        <end position="696"/>
    </location>
</feature>
<keyword evidence="6 9" id="KW-1133">Transmembrane helix</keyword>
<evidence type="ECO:0000256" key="7">
    <source>
        <dbReference type="ARBA" id="ARBA00023065"/>
    </source>
</evidence>
<dbReference type="GO" id="GO:0000220">
    <property type="term" value="C:vacuolar proton-transporting V-type ATPase, V0 domain"/>
    <property type="evidence" value="ECO:0007669"/>
    <property type="project" value="InterPro"/>
</dbReference>
<dbReference type="EMBL" id="CDMY01000633">
    <property type="protein sequence ID" value="CEM27242.1"/>
    <property type="molecule type" value="Genomic_DNA"/>
</dbReference>
<keyword evidence="7 9" id="KW-0406">Ion transport</keyword>
<feature type="transmembrane region" description="Helical" evidence="9">
    <location>
        <begin position="593"/>
        <end position="616"/>
    </location>
</feature>
<evidence type="ECO:0000256" key="5">
    <source>
        <dbReference type="ARBA" id="ARBA00022781"/>
    </source>
</evidence>
<evidence type="ECO:0000256" key="8">
    <source>
        <dbReference type="ARBA" id="ARBA00023136"/>
    </source>
</evidence>
<dbReference type="InterPro" id="IPR026028">
    <property type="entry name" value="V-type_ATPase_116kDa_su_euka"/>
</dbReference>
<feature type="transmembrane region" description="Helical" evidence="9">
    <location>
        <begin position="465"/>
        <end position="484"/>
    </location>
</feature>
<dbReference type="VEuPathDB" id="CryptoDB:Vbra_22233"/>
<dbReference type="GO" id="GO:0007035">
    <property type="term" value="P:vacuolar acidification"/>
    <property type="evidence" value="ECO:0007669"/>
    <property type="project" value="TreeGrafter"/>
</dbReference>
<comment type="subcellular location">
    <subcellularLocation>
        <location evidence="1">Membrane</location>
        <topology evidence="1">Multi-pass membrane protein</topology>
    </subcellularLocation>
</comment>
<evidence type="ECO:0000256" key="6">
    <source>
        <dbReference type="ARBA" id="ARBA00022989"/>
    </source>
</evidence>
<evidence type="ECO:0000256" key="2">
    <source>
        <dbReference type="ARBA" id="ARBA00009904"/>
    </source>
</evidence>
<evidence type="ECO:0000256" key="11">
    <source>
        <dbReference type="SAM" id="MobiDB-lite"/>
    </source>
</evidence>
<dbReference type="OrthoDB" id="10264220at2759"/>
<keyword evidence="8 9" id="KW-0472">Membrane</keyword>
<proteinExistence type="inferred from homology"/>
<evidence type="ECO:0000313" key="12">
    <source>
        <dbReference type="EMBL" id="CEM27242.1"/>
    </source>
</evidence>
<gene>
    <name evidence="12" type="ORF">Vbra_22233</name>
</gene>
<dbReference type="InParanoid" id="A0A0G4GDJ0"/>
<sequence>MKHGTLVLPSERARHFIDLLGRKANVQFVDMNERTMRRQYKRYIQRLEEMERILRFLHEEIARHEFNVTKGSVEAFLESDTETYQLDQVEDSLKRLYEQFSRFKENNSDLLTEKNNAIEEKYVAMAALASLHEGGVMGGVGTMPTRRQTEHATQSLLQAHIEAPHLVDDTMAFSNIAGVINQADQERFARTLFRVTRGNTFTHFQMINDKIYDAKTGKEVAKSVFVVYYQGAESSAMYEKLTKVCNAFGVSMYPWPASYNDAVSRIEDLTTTIEDKAKALDAFEQYILGEIRDLLEVPGGPPPEGADLEELRSSRIEEWRLFCQKEKSIYATLNMFEGDITLRANCWYPSAEEDMIRHLLLSQSNKQQVSAFLLSDKERTTKTPPTYIRRTEFSYAFQELVDTYGIPRYQEANPGLFTIITFPFLFGVMYGDIGHGACVLLFGMYLLIFADSLKRGDGPLKGMVAARYMIALMGFFATYAGFIYNDFLSIGFVLAPSHFKEPPGVHHGGGEHGGGEEGGGASQTQFVEWQIDPSSKPTPFGLDWAWKGAQNELLFLNSYKMKFAVLVGVAQMGLGVVLKAFNTIHFAKPLDFFFEFVPQIIFLVALFGYMDFMIVFKWMTPGPLQADLDPSVKAVNKPGLINTMINMCLAPMKGSAIDPSEQLFGGQETIQNILLILCAISIPVMLFPKPIGLLIWHKMHPPRTVHHDDGDDEERGEGEHHDDDEEDEHEHFNFSEEFIHQVIETIEYVLGTISNTASYLRLWALSLAHQQLALVFFEKAILGFIESDANVVLRAVELFFGFAVFAAITFGVLLCMDVLECFLHALRLQWVEFQNKFYKGDGYKFAPFNHKAILSTGEGDL</sequence>
<dbReference type="PhylomeDB" id="A0A0G4GDJ0"/>
<feature type="transmembrane region" description="Helical" evidence="9">
    <location>
        <begin position="791"/>
        <end position="819"/>
    </location>
</feature>
<organism evidence="12 13">
    <name type="scientific">Vitrella brassicaformis (strain CCMP3155)</name>
    <dbReference type="NCBI Taxonomy" id="1169540"/>
    <lineage>
        <taxon>Eukaryota</taxon>
        <taxon>Sar</taxon>
        <taxon>Alveolata</taxon>
        <taxon>Colpodellida</taxon>
        <taxon>Vitrellaceae</taxon>
        <taxon>Vitrella</taxon>
    </lineage>
</organism>
<evidence type="ECO:0000256" key="10">
    <source>
        <dbReference type="SAM" id="Coils"/>
    </source>
</evidence>
<evidence type="ECO:0000256" key="4">
    <source>
        <dbReference type="ARBA" id="ARBA00022692"/>
    </source>
</evidence>
<dbReference type="OMA" id="QFQMITE"/>